<evidence type="ECO:0000256" key="3">
    <source>
        <dbReference type="ARBA" id="ARBA00022448"/>
    </source>
</evidence>
<comment type="subcellular location">
    <subcellularLocation>
        <location evidence="1">Cell outer membrane</location>
    </subcellularLocation>
</comment>
<gene>
    <name evidence="8" type="ORF">EZS26_003473</name>
</gene>
<keyword evidence="6" id="KW-0472">Membrane</keyword>
<evidence type="ECO:0000256" key="5">
    <source>
        <dbReference type="ARBA" id="ARBA00022692"/>
    </source>
</evidence>
<keyword evidence="4" id="KW-1134">Transmembrane beta strand</keyword>
<evidence type="ECO:0000313" key="8">
    <source>
        <dbReference type="EMBL" id="KAA6300389.1"/>
    </source>
</evidence>
<dbReference type="EMBL" id="SNRX01000089">
    <property type="protein sequence ID" value="KAA6300389.1"/>
    <property type="molecule type" value="Genomic_DNA"/>
</dbReference>
<dbReference type="GO" id="GO:0009279">
    <property type="term" value="C:cell outer membrane"/>
    <property type="evidence" value="ECO:0007669"/>
    <property type="project" value="UniProtKB-SubCell"/>
</dbReference>
<comment type="caution">
    <text evidence="8">The sequence shown here is derived from an EMBL/GenBank/DDBJ whole genome shotgun (WGS) entry which is preliminary data.</text>
</comment>
<dbReference type="PANTHER" id="PTHR30026:SF20">
    <property type="entry name" value="OUTER MEMBRANE PROTEIN TOLC"/>
    <property type="match status" value="1"/>
</dbReference>
<dbReference type="GO" id="GO:1990281">
    <property type="term" value="C:efflux pump complex"/>
    <property type="evidence" value="ECO:0007669"/>
    <property type="project" value="TreeGrafter"/>
</dbReference>
<evidence type="ECO:0000256" key="1">
    <source>
        <dbReference type="ARBA" id="ARBA00004442"/>
    </source>
</evidence>
<evidence type="ECO:0000256" key="7">
    <source>
        <dbReference type="ARBA" id="ARBA00023237"/>
    </source>
</evidence>
<dbReference type="GO" id="GO:0015288">
    <property type="term" value="F:porin activity"/>
    <property type="evidence" value="ECO:0007669"/>
    <property type="project" value="TreeGrafter"/>
</dbReference>
<keyword evidence="7" id="KW-0998">Cell outer membrane</keyword>
<keyword evidence="5" id="KW-0812">Transmembrane</keyword>
<dbReference type="Gene3D" id="1.20.1600.10">
    <property type="entry name" value="Outer membrane efflux proteins (OEP)"/>
    <property type="match status" value="1"/>
</dbReference>
<evidence type="ECO:0000256" key="2">
    <source>
        <dbReference type="ARBA" id="ARBA00007613"/>
    </source>
</evidence>
<evidence type="ECO:0000256" key="4">
    <source>
        <dbReference type="ARBA" id="ARBA00022452"/>
    </source>
</evidence>
<dbReference type="SUPFAM" id="SSF56954">
    <property type="entry name" value="Outer membrane efflux proteins (OEP)"/>
    <property type="match status" value="1"/>
</dbReference>
<dbReference type="GO" id="GO:0015562">
    <property type="term" value="F:efflux transmembrane transporter activity"/>
    <property type="evidence" value="ECO:0007669"/>
    <property type="project" value="InterPro"/>
</dbReference>
<protein>
    <recommendedName>
        <fullName evidence="10">Transporter</fullName>
    </recommendedName>
</protein>
<keyword evidence="3" id="KW-0813">Transport</keyword>
<dbReference type="InterPro" id="IPR003423">
    <property type="entry name" value="OMP_efflux"/>
</dbReference>
<name>A0A5M8NY93_9BACT</name>
<evidence type="ECO:0008006" key="10">
    <source>
        <dbReference type="Google" id="ProtNLM"/>
    </source>
</evidence>
<comment type="similarity">
    <text evidence="2">Belongs to the outer membrane factor (OMF) (TC 1.B.17) family.</text>
</comment>
<proteinExistence type="inferred from homology"/>
<dbReference type="Proteomes" id="UP000324575">
    <property type="component" value="Unassembled WGS sequence"/>
</dbReference>
<evidence type="ECO:0000313" key="9">
    <source>
        <dbReference type="Proteomes" id="UP000324575"/>
    </source>
</evidence>
<evidence type="ECO:0000256" key="6">
    <source>
        <dbReference type="ARBA" id="ARBA00023136"/>
    </source>
</evidence>
<dbReference type="Pfam" id="PF02321">
    <property type="entry name" value="OEP"/>
    <property type="match status" value="1"/>
</dbReference>
<organism evidence="8 9">
    <name type="scientific">Candidatus Ordinivivax streblomastigis</name>
    <dbReference type="NCBI Taxonomy" id="2540710"/>
    <lineage>
        <taxon>Bacteria</taxon>
        <taxon>Pseudomonadati</taxon>
        <taxon>Bacteroidota</taxon>
        <taxon>Bacteroidia</taxon>
        <taxon>Bacteroidales</taxon>
        <taxon>Candidatus Ordinivivax</taxon>
    </lineage>
</organism>
<dbReference type="AlphaFoldDB" id="A0A5M8NY93"/>
<dbReference type="PANTHER" id="PTHR30026">
    <property type="entry name" value="OUTER MEMBRANE PROTEIN TOLC"/>
    <property type="match status" value="1"/>
</dbReference>
<sequence length="419" mass="47887">MLMLCTSTASFAQLSVEDCYAKAKANYPLIKQYDLIEQTRDYNLSNVARIWLPQVQLSAKATYQSEVTQIPIDFSILKPLLGDNLPLIPELSKNQYGATVEVSQTIWDGGVTGAKRESIRAKAGTEQKELEVSLYAVNERVNQLFFGILLFDAMLEQNRLFQDELQRNYDRVSSCMQNGIANASDLDVVKVEQLKAKQNRTQIEHNRKASVEMLSALIGEKIEENTCFQKPDVRQPFIREIQRPELAFFDAQYKNFDAATKEIKAGLMPKLGLFITGGYGKPGLNMLKDDFSAYYIGGIRLTWNFSNFYTRKNNLNLIESNHNAIQIQRETFLFNTLLHKTGKENEIDKYRELLQSDDEIIALRASVKRAAENKVANGTFHTTDLMREINAEQMAKQDKILHEIEFIQAVYQLKFMTNS</sequence>
<accession>A0A5M8NY93</accession>
<dbReference type="InterPro" id="IPR051906">
    <property type="entry name" value="TolC-like"/>
</dbReference>
<reference evidence="8 9" key="1">
    <citation type="submission" date="2019-03" db="EMBL/GenBank/DDBJ databases">
        <title>Single cell metagenomics reveals metabolic interactions within the superorganism composed of flagellate Streblomastix strix and complex community of Bacteroidetes bacteria on its surface.</title>
        <authorList>
            <person name="Treitli S.C."/>
            <person name="Kolisko M."/>
            <person name="Husnik F."/>
            <person name="Keeling P."/>
            <person name="Hampl V."/>
        </authorList>
    </citation>
    <scope>NUCLEOTIDE SEQUENCE [LARGE SCALE GENOMIC DNA]</scope>
    <source>
        <strain evidence="8">St1</strain>
    </source>
</reference>